<accession>A0AAV1JQ34</accession>
<reference evidence="3 4" key="1">
    <citation type="submission" date="2023-11" db="EMBL/GenBank/DDBJ databases">
        <authorList>
            <person name="Okamura Y."/>
        </authorList>
    </citation>
    <scope>NUCLEOTIDE SEQUENCE [LARGE SCALE GENOMIC DNA]</scope>
</reference>
<feature type="region of interest" description="Disordered" evidence="1">
    <location>
        <begin position="1099"/>
        <end position="1119"/>
    </location>
</feature>
<dbReference type="PANTHER" id="PTHR35450:SF2">
    <property type="entry name" value="REVERSE TRANSCRIPTASE DOMAIN-CONTAINING PROTEIN"/>
    <property type="match status" value="1"/>
</dbReference>
<evidence type="ECO:0000313" key="4">
    <source>
        <dbReference type="Proteomes" id="UP001497472"/>
    </source>
</evidence>
<dbReference type="CDD" id="cd01650">
    <property type="entry name" value="RT_nLTR_like"/>
    <property type="match status" value="1"/>
</dbReference>
<dbReference type="GO" id="GO:0071897">
    <property type="term" value="P:DNA biosynthetic process"/>
    <property type="evidence" value="ECO:0007669"/>
    <property type="project" value="UniProtKB-ARBA"/>
</dbReference>
<protein>
    <recommendedName>
        <fullName evidence="2">Reverse transcriptase domain-containing protein</fullName>
    </recommendedName>
</protein>
<feature type="compositionally biased region" description="Polar residues" evidence="1">
    <location>
        <begin position="72"/>
        <end position="85"/>
    </location>
</feature>
<keyword evidence="4" id="KW-1185">Reference proteome</keyword>
<feature type="domain" description="Reverse transcriptase" evidence="2">
    <location>
        <begin position="669"/>
        <end position="965"/>
    </location>
</feature>
<dbReference type="Pfam" id="PF00078">
    <property type="entry name" value="RVT_1"/>
    <property type="match status" value="1"/>
</dbReference>
<evidence type="ECO:0000313" key="3">
    <source>
        <dbReference type="EMBL" id="CAK1550990.1"/>
    </source>
</evidence>
<feature type="compositionally biased region" description="Low complexity" evidence="1">
    <location>
        <begin position="55"/>
        <end position="71"/>
    </location>
</feature>
<name>A0AAV1JQ34_9NEOP</name>
<comment type="caution">
    <text evidence="3">The sequence shown here is derived from an EMBL/GenBank/DDBJ whole genome shotgun (WGS) entry which is preliminary data.</text>
</comment>
<dbReference type="PANTHER" id="PTHR35450">
    <property type="entry name" value="REVERSE TRANSCRIPTASE DOMAIN-CONTAINING PROTEIN"/>
    <property type="match status" value="1"/>
</dbReference>
<organism evidence="3 4">
    <name type="scientific">Leptosia nina</name>
    <dbReference type="NCBI Taxonomy" id="320188"/>
    <lineage>
        <taxon>Eukaryota</taxon>
        <taxon>Metazoa</taxon>
        <taxon>Ecdysozoa</taxon>
        <taxon>Arthropoda</taxon>
        <taxon>Hexapoda</taxon>
        <taxon>Insecta</taxon>
        <taxon>Pterygota</taxon>
        <taxon>Neoptera</taxon>
        <taxon>Endopterygota</taxon>
        <taxon>Lepidoptera</taxon>
        <taxon>Glossata</taxon>
        <taxon>Ditrysia</taxon>
        <taxon>Papilionoidea</taxon>
        <taxon>Pieridae</taxon>
        <taxon>Pierinae</taxon>
        <taxon>Leptosia</taxon>
    </lineage>
</organism>
<dbReference type="PROSITE" id="PS50878">
    <property type="entry name" value="RT_POL"/>
    <property type="match status" value="1"/>
</dbReference>
<dbReference type="InterPro" id="IPR043502">
    <property type="entry name" value="DNA/RNA_pol_sf"/>
</dbReference>
<dbReference type="Proteomes" id="UP001497472">
    <property type="component" value="Unassembled WGS sequence"/>
</dbReference>
<sequence length="1393" mass="162589">MKSIPKKVYNLRPLPGGRRGAPGANAGCSSMRSVGDGGLNRRVPLEKNTTADEVSSQSSPSSSSLFSSIPSTNPFTNSPTHSASSNNQMMEDVVQEADLAVNFVPTTSKQRRKWSKEMNEFILRTYLRLTLMESDTNGYLPLLHTKFIEKYPEMHVISRQRIGDQRRAIISKKLLNQSEIDTIYNETRIELNNIQDSIDMQNTSNNGHQSFNDSQIERLHHTNNTCQRMRWTKDHNEAIMRAYYKVTSLESNITAYRGLLHKEFIAQFPYLTHITEQRVADQRRLIINNKYISEEKLQEIREEVRSEIIQLNNTNKEISNGRYLPAALSTSNDHILNNYEEINFEIDHDHRSTLQEIRLESIEEIDHIFGNAHKFFKDSDPTLRSYIPKQKYTKKLFSIIHYINSNILPKYVNVDSDFLTLQTALYCAAWTTAKMNGSKLKLEPCETNYKKIATKPKWQIRLERRITELRVQIGRLTQYLQGNRSKKLVAHVEIIKNSYKIHATHESPNTGLLEFLDTLKQKLNIYCNRLKRYKNCTLRKMQNKQFTCNEKLFYRELRNPKNVVNENNLNYENNRNTDSVALPDLYNYWSNIWENPVQHHSTAEWIFKEQERYSNLQHMDVQFVPIDIFQNVINKLHNWKSPGSDNIHNFWFKKYSFLHPFLHNHINMFLQIPTTLPGYITMGTTYMLPKDPHCLNNPAKYRPITCLQTIYKIITSCITELVYQHIHKNNILTEQQKGCRKHSQGCKEQLVIDSVILKQAQIQKTDLYTMYIDYKKAFDSVPHTWLLNILEIYKVHPTIVQFLKHTMTQWTTRLKLTNNTNIVLTDPIKIQRGIFQGDSLSPLWFCLALNPLSNLLNTTSGGYTLFYTGNCERTLQIDKRNFKLNHLMYMDDIKLYGATEEELKTLAQTTEMFSQDINMEFGTDKCKVNSFKGGEHIQHQYYLQSGDIIAALRSNEVYKYLGYIQARQIEHKEIKASLIKEYKYRLNSILRSQLYSKNTTKAINTYAIPVLTYSFGIINWSKSELISLQRLINTTMTRHRKHHPRSCVQRLTLPRSEGGRGLIDLINLHNKQITSLRYYFKNKSKVSTMHQSIAQNDKKLTPLNLNDEENQKNEAQTDKQTKFRDWLRKSLHGRHLRDLNHTGIDTKASNEFLRRGELFPETEGFILAIQDQVLETRNYQKHIMKLPSLIEDSCRKCKGAPETIQHITGSCRVIAQTDYKHRHDQVAAVIHQIIAFNHKLIPEKVPYYKYSPQTVLDTKDYKLYWDRTILTDKTIHYNRPDITFHDKRRQLVYLIDIAVPNTHNISPTYSEKLNKYIDLSVEIKSQWKVKLVKTIPIIISSTGIIPQTLHTSLAQLNIHPLTYVTLQKAAILNTCRIVRKFLNTDSTTTITLG</sequence>
<feature type="compositionally biased region" description="Basic and acidic residues" evidence="1">
    <location>
        <begin position="1109"/>
        <end position="1119"/>
    </location>
</feature>
<evidence type="ECO:0000256" key="1">
    <source>
        <dbReference type="SAM" id="MobiDB-lite"/>
    </source>
</evidence>
<dbReference type="InterPro" id="IPR000477">
    <property type="entry name" value="RT_dom"/>
</dbReference>
<dbReference type="EMBL" id="CAVLEF010000104">
    <property type="protein sequence ID" value="CAK1550990.1"/>
    <property type="molecule type" value="Genomic_DNA"/>
</dbReference>
<feature type="region of interest" description="Disordered" evidence="1">
    <location>
        <begin position="1"/>
        <end position="85"/>
    </location>
</feature>
<proteinExistence type="predicted"/>
<evidence type="ECO:0000259" key="2">
    <source>
        <dbReference type="PROSITE" id="PS50878"/>
    </source>
</evidence>
<gene>
    <name evidence="3" type="ORF">LNINA_LOCUS10174</name>
</gene>
<feature type="compositionally biased region" description="Low complexity" evidence="1">
    <location>
        <begin position="10"/>
        <end position="27"/>
    </location>
</feature>
<dbReference type="SUPFAM" id="SSF56672">
    <property type="entry name" value="DNA/RNA polymerases"/>
    <property type="match status" value="1"/>
</dbReference>